<dbReference type="InterPro" id="IPR029464">
    <property type="entry name" value="HSDR_N"/>
</dbReference>
<proteinExistence type="predicted"/>
<dbReference type="Proteomes" id="UP000705867">
    <property type="component" value="Unassembled WGS sequence"/>
</dbReference>
<reference evidence="2" key="2">
    <citation type="submission" date="2021-08" db="EMBL/GenBank/DDBJ databases">
        <authorList>
            <person name="Dalcin Martins P."/>
        </authorList>
    </citation>
    <scope>NUCLEOTIDE SEQUENCE</scope>
    <source>
        <strain evidence="2">MAG_39</strain>
    </source>
</reference>
<dbReference type="Pfam" id="PF13588">
    <property type="entry name" value="HSDR_N_2"/>
    <property type="match status" value="1"/>
</dbReference>
<evidence type="ECO:0000313" key="2">
    <source>
        <dbReference type="EMBL" id="MBZ0157161.1"/>
    </source>
</evidence>
<feature type="domain" description="Type I restriction enzyme R protein N-terminal" evidence="1">
    <location>
        <begin position="20"/>
        <end position="126"/>
    </location>
</feature>
<organism evidence="2 3">
    <name type="scientific">Candidatus Nitrobium versatile</name>
    <dbReference type="NCBI Taxonomy" id="2884831"/>
    <lineage>
        <taxon>Bacteria</taxon>
        <taxon>Pseudomonadati</taxon>
        <taxon>Nitrospirota</taxon>
        <taxon>Nitrospiria</taxon>
        <taxon>Nitrospirales</taxon>
        <taxon>Nitrospiraceae</taxon>
        <taxon>Candidatus Nitrobium</taxon>
    </lineage>
</organism>
<accession>A0A953JG06</accession>
<evidence type="ECO:0000313" key="3">
    <source>
        <dbReference type="Proteomes" id="UP000705867"/>
    </source>
</evidence>
<sequence length="175" mass="19985">MQREKEKEQQDLMGISQAQKRMIDFLIGKKGYSFEDMDINREFCIEVSDTRFAVKADIILKVDGRNLFLIKCVMSSPESWERHSIAFGRVADSFQIPFALVTDSEHAKILDVVAGKPVSEGLDSFPDKEKARELVRSTVFSPFPEEKREKERRILYAFDAITCSATLADPSAEKR</sequence>
<dbReference type="AlphaFoldDB" id="A0A953JG06"/>
<gene>
    <name evidence="2" type="ORF">K8I29_13235</name>
</gene>
<reference evidence="2" key="1">
    <citation type="journal article" date="2021" name="bioRxiv">
        <title>Unraveling nitrogen, sulfur and carbon metabolic pathways and microbial community transcriptional responses to substrate deprivation and toxicity stresses in a bioreactor mimicking anoxic brackish coastal sediment conditions.</title>
        <authorList>
            <person name="Martins P.D."/>
            <person name="Echeveste M.J."/>
            <person name="Arshad A."/>
            <person name="Kurth J."/>
            <person name="Ouboter H."/>
            <person name="Jetten M.S.M."/>
            <person name="Welte C.U."/>
        </authorList>
    </citation>
    <scope>NUCLEOTIDE SEQUENCE</scope>
    <source>
        <strain evidence="2">MAG_39</strain>
    </source>
</reference>
<name>A0A953JG06_9BACT</name>
<evidence type="ECO:0000259" key="1">
    <source>
        <dbReference type="Pfam" id="PF13588"/>
    </source>
</evidence>
<dbReference type="EMBL" id="JAIOIV010000106">
    <property type="protein sequence ID" value="MBZ0157161.1"/>
    <property type="molecule type" value="Genomic_DNA"/>
</dbReference>
<comment type="caution">
    <text evidence="2">The sequence shown here is derived from an EMBL/GenBank/DDBJ whole genome shotgun (WGS) entry which is preliminary data.</text>
</comment>
<protein>
    <submittedName>
        <fullName evidence="2">Type I restriction enzyme HsdR N-terminal domain-containing protein</fullName>
    </submittedName>
</protein>